<evidence type="ECO:0000256" key="3">
    <source>
        <dbReference type="PROSITE-ProRule" id="PRU00708"/>
    </source>
</evidence>
<evidence type="ECO:0000256" key="1">
    <source>
        <dbReference type="ARBA" id="ARBA00007626"/>
    </source>
</evidence>
<dbReference type="Pfam" id="PF01535">
    <property type="entry name" value="PPR"/>
    <property type="match status" value="2"/>
</dbReference>
<sequence>MARRVYLLPKSVLNAINKPQNPISVPLSFNLCTDSADNQAHQPQIEGPTENHNPTNIHDQQRHEQVRKLRVLLQQGRSETARRLIKSLILPGSPFSSPTELYTLACSESKMPNEAVELYSLMRKSGTRPCLASVNVMLESLVTSKHFGKTLELFSEIFELGQGIRPDKFTYGKAIQASVKLGDLERAGQLVCFVYNVLLGGLCKEKKTMDAQKVFDEMIEGKVTPNLVTYNTMIDGYSKAGELEKAFELRERMKDENVEANMVTYNTMLSGFCRAKRMEDAKRILEEMDSHSFAPDGFTYSILFDGHFRCGDGEGSLALFEEAISKGVRINVILVAFWIFPNLETYNILINGYGQMCAFDKCFQIVEEMENKGIKPNIVSYGSLVNGLCKDGRLLEAEIVLRDMLSRGVLPNAQIYNMLIGGCCTSGYSPNVISYNSLISGYSDAGNTQKCLELFETIKSLGMKPTLYTYHPLITEKLYSEMLQMGLVPDRVVYNALIHGYMVNQNVYVDRMTYNSLILGHFKQGQISEVKDLVNDMKAQGLTPKADTYTYLLRDTVTEGLQWCLLLHGFLLTVSACNELAYGLQEEVRLQMTVNGMDDRNSSGDVFSVAKT</sequence>
<dbReference type="InterPro" id="IPR011990">
    <property type="entry name" value="TPR-like_helical_dom_sf"/>
</dbReference>
<dbReference type="OrthoDB" id="185373at2759"/>
<comment type="caution">
    <text evidence="4">The sequence shown here is derived from an EMBL/GenBank/DDBJ whole genome shotgun (WGS) entry which is preliminary data.</text>
</comment>
<feature type="repeat" description="PPR" evidence="3">
    <location>
        <begin position="261"/>
        <end position="295"/>
    </location>
</feature>
<gene>
    <name evidence="4" type="ORF">D8674_010872</name>
</gene>
<evidence type="ECO:0000313" key="5">
    <source>
        <dbReference type="Proteomes" id="UP000327157"/>
    </source>
</evidence>
<feature type="repeat" description="PPR" evidence="3">
    <location>
        <begin position="510"/>
        <end position="544"/>
    </location>
</feature>
<accession>A0A5N5GAK4</accession>
<feature type="repeat" description="PPR" evidence="3">
    <location>
        <begin position="191"/>
        <end position="225"/>
    </location>
</feature>
<dbReference type="Proteomes" id="UP000327157">
    <property type="component" value="Chromosome 14"/>
</dbReference>
<name>A0A5N5GAK4_9ROSA</name>
<keyword evidence="5" id="KW-1185">Reference proteome</keyword>
<feature type="repeat" description="PPR" evidence="3">
    <location>
        <begin position="296"/>
        <end position="330"/>
    </location>
</feature>
<evidence type="ECO:0000313" key="4">
    <source>
        <dbReference type="EMBL" id="KAB2607704.1"/>
    </source>
</evidence>
<dbReference type="Pfam" id="PF12854">
    <property type="entry name" value="PPR_1"/>
    <property type="match status" value="1"/>
</dbReference>
<comment type="similarity">
    <text evidence="1">Belongs to the PPR family. P subfamily.</text>
</comment>
<organism evidence="4 5">
    <name type="scientific">Pyrus ussuriensis x Pyrus communis</name>
    <dbReference type="NCBI Taxonomy" id="2448454"/>
    <lineage>
        <taxon>Eukaryota</taxon>
        <taxon>Viridiplantae</taxon>
        <taxon>Streptophyta</taxon>
        <taxon>Embryophyta</taxon>
        <taxon>Tracheophyta</taxon>
        <taxon>Spermatophyta</taxon>
        <taxon>Magnoliopsida</taxon>
        <taxon>eudicotyledons</taxon>
        <taxon>Gunneridae</taxon>
        <taxon>Pentapetalae</taxon>
        <taxon>rosids</taxon>
        <taxon>fabids</taxon>
        <taxon>Rosales</taxon>
        <taxon>Rosaceae</taxon>
        <taxon>Amygdaloideae</taxon>
        <taxon>Maleae</taxon>
        <taxon>Pyrus</taxon>
    </lineage>
</organism>
<keyword evidence="2" id="KW-0677">Repeat</keyword>
<dbReference type="Gene3D" id="1.25.40.10">
    <property type="entry name" value="Tetratricopeptide repeat domain"/>
    <property type="match status" value="6"/>
</dbReference>
<feature type="repeat" description="PPR" evidence="3">
    <location>
        <begin position="377"/>
        <end position="411"/>
    </location>
</feature>
<evidence type="ECO:0000256" key="2">
    <source>
        <dbReference type="ARBA" id="ARBA00022737"/>
    </source>
</evidence>
<reference evidence="4 5" key="3">
    <citation type="submission" date="2019-11" db="EMBL/GenBank/DDBJ databases">
        <title>A de novo genome assembly of a pear dwarfing rootstock.</title>
        <authorList>
            <person name="Wang F."/>
            <person name="Wang J."/>
            <person name="Li S."/>
            <person name="Zhang Y."/>
            <person name="Fang M."/>
            <person name="Ma L."/>
            <person name="Zhao Y."/>
            <person name="Jiang S."/>
        </authorList>
    </citation>
    <scope>NUCLEOTIDE SEQUENCE [LARGE SCALE GENOMIC DNA]</scope>
    <source>
        <strain evidence="4">S2</strain>
        <tissue evidence="4">Leaf</tissue>
    </source>
</reference>
<reference evidence="4 5" key="1">
    <citation type="submission" date="2019-09" db="EMBL/GenBank/DDBJ databases">
        <authorList>
            <person name="Ou C."/>
        </authorList>
    </citation>
    <scope>NUCLEOTIDE SEQUENCE [LARGE SCALE GENOMIC DNA]</scope>
    <source>
        <strain evidence="4">S2</strain>
        <tissue evidence="4">Leaf</tissue>
    </source>
</reference>
<feature type="repeat" description="PPR" evidence="3">
    <location>
        <begin position="431"/>
        <end position="465"/>
    </location>
</feature>
<dbReference type="Pfam" id="PF13041">
    <property type="entry name" value="PPR_2"/>
    <property type="match status" value="4"/>
</dbReference>
<dbReference type="PANTHER" id="PTHR47932">
    <property type="entry name" value="ATPASE EXPRESSION PROTEIN 3"/>
    <property type="match status" value="1"/>
</dbReference>
<dbReference type="NCBIfam" id="TIGR00756">
    <property type="entry name" value="PPR"/>
    <property type="match status" value="8"/>
</dbReference>
<dbReference type="EMBL" id="SMOL01000553">
    <property type="protein sequence ID" value="KAB2607704.1"/>
    <property type="molecule type" value="Genomic_DNA"/>
</dbReference>
<dbReference type="PANTHER" id="PTHR47932:SF51">
    <property type="entry name" value="PENTACOTRIPEPTIDE-REPEAT REGION OF PRORP DOMAIN-CONTAINING PROTEIN"/>
    <property type="match status" value="1"/>
</dbReference>
<reference evidence="5" key="2">
    <citation type="submission" date="2019-10" db="EMBL/GenBank/DDBJ databases">
        <title>A de novo genome assembly of a pear dwarfing rootstock.</title>
        <authorList>
            <person name="Wang F."/>
            <person name="Wang J."/>
            <person name="Li S."/>
            <person name="Zhang Y."/>
            <person name="Fang M."/>
            <person name="Ma L."/>
            <person name="Zhao Y."/>
            <person name="Jiang S."/>
        </authorList>
    </citation>
    <scope>NUCLEOTIDE SEQUENCE [LARGE SCALE GENOMIC DNA]</scope>
</reference>
<feature type="repeat" description="PPR" evidence="3">
    <location>
        <begin position="226"/>
        <end position="260"/>
    </location>
</feature>
<feature type="repeat" description="PPR" evidence="3">
    <location>
        <begin position="342"/>
        <end position="376"/>
    </location>
</feature>
<dbReference type="InterPro" id="IPR002885">
    <property type="entry name" value="PPR_rpt"/>
</dbReference>
<protein>
    <submittedName>
        <fullName evidence="4">Pentatricopeptide repeat-containing protein</fullName>
    </submittedName>
</protein>
<dbReference type="AlphaFoldDB" id="A0A5N5GAK4"/>
<dbReference type="PROSITE" id="PS51375">
    <property type="entry name" value="PPR"/>
    <property type="match status" value="8"/>
</dbReference>
<proteinExistence type="inferred from homology"/>
<dbReference type="GO" id="GO:0003729">
    <property type="term" value="F:mRNA binding"/>
    <property type="evidence" value="ECO:0007669"/>
    <property type="project" value="TreeGrafter"/>
</dbReference>